<dbReference type="InterPro" id="IPR020561">
    <property type="entry name" value="PRibGlycinamid_synth_ATP-grasp"/>
</dbReference>
<dbReference type="InterPro" id="IPR037123">
    <property type="entry name" value="PRibGlycinamide_synth_C_sf"/>
</dbReference>
<keyword evidence="4 10" id="KW-0547">Nucleotide-binding</keyword>
<dbReference type="GO" id="GO:0005524">
    <property type="term" value="F:ATP binding"/>
    <property type="evidence" value="ECO:0007669"/>
    <property type="project" value="UniProtKB-UniRule"/>
</dbReference>
<evidence type="ECO:0000256" key="1">
    <source>
        <dbReference type="ARBA" id="ARBA00005174"/>
    </source>
</evidence>
<comment type="caution">
    <text evidence="12">The sequence shown here is derived from an EMBL/GenBank/DDBJ whole genome shotgun (WGS) entry which is preliminary data.</text>
</comment>
<keyword evidence="3" id="KW-0436">Ligase</keyword>
<evidence type="ECO:0000256" key="10">
    <source>
        <dbReference type="PROSITE-ProRule" id="PRU00409"/>
    </source>
</evidence>
<gene>
    <name evidence="12" type="ORF">HRJ53_04875</name>
</gene>
<dbReference type="SUPFAM" id="SSF56059">
    <property type="entry name" value="Glutathione synthetase ATP-binding domain-like"/>
    <property type="match status" value="1"/>
</dbReference>
<feature type="domain" description="ATP-grasp" evidence="11">
    <location>
        <begin position="102"/>
        <end position="306"/>
    </location>
</feature>
<dbReference type="InterPro" id="IPR011761">
    <property type="entry name" value="ATP-grasp"/>
</dbReference>
<dbReference type="PANTHER" id="PTHR43472">
    <property type="entry name" value="PHOSPHORIBOSYLAMINE--GLYCINE LIGASE"/>
    <property type="match status" value="1"/>
</dbReference>
<dbReference type="Pfam" id="PF01071">
    <property type="entry name" value="GARS_A"/>
    <property type="match status" value="1"/>
</dbReference>
<dbReference type="Gene3D" id="3.90.600.10">
    <property type="entry name" value="Phosphoribosylglycinamide synthetase, C-terminal domain"/>
    <property type="match status" value="1"/>
</dbReference>
<dbReference type="InterPro" id="IPR000115">
    <property type="entry name" value="PRibGlycinamide_synth"/>
</dbReference>
<keyword evidence="5" id="KW-0658">Purine biosynthesis</keyword>
<name>A0A7V8NNI2_9BACT</name>
<dbReference type="GO" id="GO:0046872">
    <property type="term" value="F:metal ion binding"/>
    <property type="evidence" value="ECO:0007669"/>
    <property type="project" value="InterPro"/>
</dbReference>
<comment type="similarity">
    <text evidence="7">Belongs to the GARS family.</text>
</comment>
<dbReference type="AlphaFoldDB" id="A0A7V8NNI2"/>
<evidence type="ECO:0000256" key="4">
    <source>
        <dbReference type="ARBA" id="ARBA00022741"/>
    </source>
</evidence>
<dbReference type="GO" id="GO:0009113">
    <property type="term" value="P:purine nucleobase biosynthetic process"/>
    <property type="evidence" value="ECO:0007669"/>
    <property type="project" value="InterPro"/>
</dbReference>
<dbReference type="PROSITE" id="PS50975">
    <property type="entry name" value="ATP_GRASP"/>
    <property type="match status" value="1"/>
</dbReference>
<sequence>MKLLIIDQDDVALNLAWRAVQAGHQVRLFTEPKHVKNRTGDGFNGITHISNFISHAGWADVIFPVSNGRYIDKLDRMRADGAKVFGPSVRSANLEIRRAEGMRFLEAHGIDVPAYKQFNSLAEAEAYVWKTARRFVFKTMGDNEDKSLSYCSRGPDDMIARLDRLQALGMNPKGPVMLQEFIEGTEFGVSCWIGSEGRIGPYNENFEHKRLMSSEHGKGCGPNTGEMGTVQRYTPASKLGDQVLAPLIDDLVAMGHRGDVDLNCIIDETGKPWPLEFTARAGWPSFNIQMAAHRGDPVKWMLDALDGGVDTLQVSYDVAVGIVIAHPDFPYDQKPAEEVGGIPIYGIDRGVMRYLAPQGVRIQTMPVVKDGLLTEQPIWCTSSTYAMVATGLGASVRQAADRAYAVVEKVHLANKIYRDDIGEQMEECLPKLHAHGYATGMDYD</sequence>
<evidence type="ECO:0000256" key="2">
    <source>
        <dbReference type="ARBA" id="ARBA00013255"/>
    </source>
</evidence>
<evidence type="ECO:0000313" key="13">
    <source>
        <dbReference type="Proteomes" id="UP000567293"/>
    </source>
</evidence>
<accession>A0A7V8NNI2</accession>
<evidence type="ECO:0000256" key="8">
    <source>
        <dbReference type="ARBA" id="ARBA00042242"/>
    </source>
</evidence>
<dbReference type="GO" id="GO:0004637">
    <property type="term" value="F:phosphoribosylamine-glycine ligase activity"/>
    <property type="evidence" value="ECO:0007669"/>
    <property type="project" value="UniProtKB-EC"/>
</dbReference>
<keyword evidence="13" id="KW-1185">Reference proteome</keyword>
<evidence type="ECO:0000256" key="9">
    <source>
        <dbReference type="ARBA" id="ARBA00042864"/>
    </source>
</evidence>
<dbReference type="GO" id="GO:0006189">
    <property type="term" value="P:'de novo' IMP biosynthetic process"/>
    <property type="evidence" value="ECO:0007669"/>
    <property type="project" value="UniProtKB-UniPathway"/>
</dbReference>
<dbReference type="InterPro" id="IPR020560">
    <property type="entry name" value="PRibGlycinamide_synth_C-dom"/>
</dbReference>
<evidence type="ECO:0000313" key="12">
    <source>
        <dbReference type="EMBL" id="MBA0084310.1"/>
    </source>
</evidence>
<evidence type="ECO:0000256" key="6">
    <source>
        <dbReference type="ARBA" id="ARBA00022840"/>
    </source>
</evidence>
<dbReference type="EMBL" id="JACDQQ010000473">
    <property type="protein sequence ID" value="MBA0084310.1"/>
    <property type="molecule type" value="Genomic_DNA"/>
</dbReference>
<evidence type="ECO:0000259" key="11">
    <source>
        <dbReference type="PROSITE" id="PS50975"/>
    </source>
</evidence>
<keyword evidence="6 10" id="KW-0067">ATP-binding</keyword>
<dbReference type="SUPFAM" id="SSF51246">
    <property type="entry name" value="Rudiment single hybrid motif"/>
    <property type="match status" value="1"/>
</dbReference>
<dbReference type="UniPathway" id="UPA00074">
    <property type="reaction ID" value="UER00125"/>
</dbReference>
<dbReference type="InterPro" id="IPR011054">
    <property type="entry name" value="Rudment_hybrid_motif"/>
</dbReference>
<proteinExistence type="inferred from homology"/>
<organism evidence="12 13">
    <name type="scientific">Candidatus Acidiferrum panamense</name>
    <dbReference type="NCBI Taxonomy" id="2741543"/>
    <lineage>
        <taxon>Bacteria</taxon>
        <taxon>Pseudomonadati</taxon>
        <taxon>Acidobacteriota</taxon>
        <taxon>Terriglobia</taxon>
        <taxon>Candidatus Acidiferrales</taxon>
        <taxon>Candidatus Acidiferrum</taxon>
    </lineage>
</organism>
<comment type="pathway">
    <text evidence="1">Purine metabolism; IMP biosynthesis via de novo pathway; N(1)-(5-phospho-D-ribosyl)glycinamide from 5-phospho-alpha-D-ribose 1-diphosphate: step 2/2.</text>
</comment>
<protein>
    <recommendedName>
        <fullName evidence="2">phosphoribosylamine--glycine ligase</fullName>
        <ecNumber evidence="2">6.3.4.13</ecNumber>
    </recommendedName>
    <alternativeName>
        <fullName evidence="8">Glycinamide ribonucleotide synthetase</fullName>
    </alternativeName>
    <alternativeName>
        <fullName evidence="9">Phosphoribosylglycinamide synthetase</fullName>
    </alternativeName>
</protein>
<reference evidence="12" key="1">
    <citation type="submission" date="2020-06" db="EMBL/GenBank/DDBJ databases">
        <title>Legume-microbial interactions unlock mineral nutrients during tropical forest succession.</title>
        <authorList>
            <person name="Epihov D.Z."/>
        </authorList>
    </citation>
    <scope>NUCLEOTIDE SEQUENCE [LARGE SCALE GENOMIC DNA]</scope>
    <source>
        <strain evidence="12">Pan2503</strain>
    </source>
</reference>
<evidence type="ECO:0000256" key="3">
    <source>
        <dbReference type="ARBA" id="ARBA00022598"/>
    </source>
</evidence>
<dbReference type="EC" id="6.3.4.13" evidence="2"/>
<dbReference type="Gene3D" id="3.30.470.20">
    <property type="entry name" value="ATP-grasp fold, B domain"/>
    <property type="match status" value="1"/>
</dbReference>
<dbReference type="PANTHER" id="PTHR43472:SF1">
    <property type="entry name" value="PHOSPHORIBOSYLAMINE--GLYCINE LIGASE, CHLOROPLASTIC"/>
    <property type="match status" value="1"/>
</dbReference>
<dbReference type="SMART" id="SM01210">
    <property type="entry name" value="GARS_C"/>
    <property type="match status" value="1"/>
</dbReference>
<evidence type="ECO:0000256" key="7">
    <source>
        <dbReference type="ARBA" id="ARBA00038345"/>
    </source>
</evidence>
<dbReference type="Proteomes" id="UP000567293">
    <property type="component" value="Unassembled WGS sequence"/>
</dbReference>
<evidence type="ECO:0000256" key="5">
    <source>
        <dbReference type="ARBA" id="ARBA00022755"/>
    </source>
</evidence>